<proteinExistence type="predicted"/>
<dbReference type="AlphaFoldDB" id="A0A345DDX2"/>
<name>A0A345DDX2_9BURK</name>
<dbReference type="EMBL" id="CP031124">
    <property type="protein sequence ID" value="AXF86560.1"/>
    <property type="molecule type" value="Genomic_DNA"/>
</dbReference>
<dbReference type="Proteomes" id="UP000252182">
    <property type="component" value="Chromosome"/>
</dbReference>
<dbReference type="KEGG" id="hyf:DTO96_102315"/>
<evidence type="ECO:0000313" key="2">
    <source>
        <dbReference type="Proteomes" id="UP000252182"/>
    </source>
</evidence>
<protein>
    <recommendedName>
        <fullName evidence="3">Ferritin-like domain-containing protein</fullName>
    </recommendedName>
</protein>
<evidence type="ECO:0008006" key="3">
    <source>
        <dbReference type="Google" id="ProtNLM"/>
    </source>
</evidence>
<evidence type="ECO:0000313" key="1">
    <source>
        <dbReference type="EMBL" id="AXF86560.1"/>
    </source>
</evidence>
<accession>A0A345DDX2</accession>
<sequence>MTTPHSTHCPQLARMLPTIIGNDTTHAHWLNSLSMMESVGARKIAAYVHPLHVDLITLQHAFEEARHAYFLKRQIKKLAIDCPDYTSAYMLAPRASFRYLHKLDMGCARYLSERGATGRSLKHGCYLLVTYLIEVRAMMLYHTYQDALTHAGSRVHVQSIIKEEEGHLENMMTQLDEFNPQWREMSANLHEMEQALYDNWLNQVEKAVA</sequence>
<dbReference type="InterPro" id="IPR009078">
    <property type="entry name" value="Ferritin-like_SF"/>
</dbReference>
<keyword evidence="2" id="KW-1185">Reference proteome</keyword>
<dbReference type="RefSeq" id="WP_225972504.1">
    <property type="nucleotide sequence ID" value="NZ_CP031124.1"/>
</dbReference>
<organism evidence="1 2">
    <name type="scientific">Ephemeroptericola cinctiostellae</name>
    <dbReference type="NCBI Taxonomy" id="2268024"/>
    <lineage>
        <taxon>Bacteria</taxon>
        <taxon>Pseudomonadati</taxon>
        <taxon>Pseudomonadota</taxon>
        <taxon>Betaproteobacteria</taxon>
        <taxon>Burkholderiales</taxon>
        <taxon>Burkholderiaceae</taxon>
        <taxon>Ephemeroptericola</taxon>
    </lineage>
</organism>
<reference evidence="2" key="1">
    <citation type="submission" date="2018-07" db="EMBL/GenBank/DDBJ databases">
        <authorList>
            <person name="Kim H."/>
        </authorList>
    </citation>
    <scope>NUCLEOTIDE SEQUENCE [LARGE SCALE GENOMIC DNA]</scope>
    <source>
        <strain evidence="2">F02</strain>
    </source>
</reference>
<dbReference type="SUPFAM" id="SSF47240">
    <property type="entry name" value="Ferritin-like"/>
    <property type="match status" value="1"/>
</dbReference>
<dbReference type="InterPro" id="IPR012347">
    <property type="entry name" value="Ferritin-like"/>
</dbReference>
<dbReference type="Gene3D" id="1.20.1260.10">
    <property type="match status" value="1"/>
</dbReference>
<gene>
    <name evidence="1" type="ORF">DTO96_102315</name>
</gene>